<dbReference type="Proteomes" id="UP000265520">
    <property type="component" value="Unassembled WGS sequence"/>
</dbReference>
<protein>
    <submittedName>
        <fullName evidence="1">Uncharacterized protein</fullName>
    </submittedName>
</protein>
<accession>A0A392ULL4</accession>
<dbReference type="EMBL" id="LXQA010846325">
    <property type="protein sequence ID" value="MCI73778.1"/>
    <property type="molecule type" value="Genomic_DNA"/>
</dbReference>
<sequence length="69" mass="7556">TATFALKNRACLPSEPCSELVDCLSLSVAAVSNFQMFALYLSLDLAQRARQDMIFCFICLMALRASMGS</sequence>
<reference evidence="1 2" key="1">
    <citation type="journal article" date="2018" name="Front. Plant Sci.">
        <title>Red Clover (Trifolium pratense) and Zigzag Clover (T. medium) - A Picture of Genomic Similarities and Differences.</title>
        <authorList>
            <person name="Dluhosova J."/>
            <person name="Istvanek J."/>
            <person name="Nedelnik J."/>
            <person name="Repkova J."/>
        </authorList>
    </citation>
    <scope>NUCLEOTIDE SEQUENCE [LARGE SCALE GENOMIC DNA]</scope>
    <source>
        <strain evidence="2">cv. 10/8</strain>
        <tissue evidence="1">Leaf</tissue>
    </source>
</reference>
<keyword evidence="2" id="KW-1185">Reference proteome</keyword>
<feature type="non-terminal residue" evidence="1">
    <location>
        <position position="1"/>
    </location>
</feature>
<evidence type="ECO:0000313" key="2">
    <source>
        <dbReference type="Proteomes" id="UP000265520"/>
    </source>
</evidence>
<organism evidence="1 2">
    <name type="scientific">Trifolium medium</name>
    <dbReference type="NCBI Taxonomy" id="97028"/>
    <lineage>
        <taxon>Eukaryota</taxon>
        <taxon>Viridiplantae</taxon>
        <taxon>Streptophyta</taxon>
        <taxon>Embryophyta</taxon>
        <taxon>Tracheophyta</taxon>
        <taxon>Spermatophyta</taxon>
        <taxon>Magnoliopsida</taxon>
        <taxon>eudicotyledons</taxon>
        <taxon>Gunneridae</taxon>
        <taxon>Pentapetalae</taxon>
        <taxon>rosids</taxon>
        <taxon>fabids</taxon>
        <taxon>Fabales</taxon>
        <taxon>Fabaceae</taxon>
        <taxon>Papilionoideae</taxon>
        <taxon>50 kb inversion clade</taxon>
        <taxon>NPAAA clade</taxon>
        <taxon>Hologalegina</taxon>
        <taxon>IRL clade</taxon>
        <taxon>Trifolieae</taxon>
        <taxon>Trifolium</taxon>
    </lineage>
</organism>
<dbReference type="AlphaFoldDB" id="A0A392ULL4"/>
<evidence type="ECO:0000313" key="1">
    <source>
        <dbReference type="EMBL" id="MCI73778.1"/>
    </source>
</evidence>
<comment type="caution">
    <text evidence="1">The sequence shown here is derived from an EMBL/GenBank/DDBJ whole genome shotgun (WGS) entry which is preliminary data.</text>
</comment>
<proteinExistence type="predicted"/>
<name>A0A392ULL4_9FABA</name>